<feature type="domain" description="Pyrroloquinoline quinone-dependent pyranose dehydrogenase beta-propeller" evidence="2">
    <location>
        <begin position="49"/>
        <end position="431"/>
    </location>
</feature>
<dbReference type="PANTHER" id="PTHR19328">
    <property type="entry name" value="HEDGEHOG-INTERACTING PROTEIN"/>
    <property type="match status" value="1"/>
</dbReference>
<organism evidence="3 4">
    <name type="scientific">Hydrobacter penzbergensis</name>
    <dbReference type="NCBI Taxonomy" id="1235997"/>
    <lineage>
        <taxon>Bacteria</taxon>
        <taxon>Pseudomonadati</taxon>
        <taxon>Bacteroidota</taxon>
        <taxon>Chitinophagia</taxon>
        <taxon>Chitinophagales</taxon>
        <taxon>Chitinophagaceae</taxon>
        <taxon>Hydrobacter</taxon>
    </lineage>
</organism>
<dbReference type="AlphaFoldDB" id="A0A8X8LFY2"/>
<dbReference type="Proteomes" id="UP000198711">
    <property type="component" value="Unassembled WGS sequence"/>
</dbReference>
<evidence type="ECO:0000256" key="1">
    <source>
        <dbReference type="SAM" id="SignalP"/>
    </source>
</evidence>
<feature type="chain" id="PRO_5036502147" evidence="1">
    <location>
        <begin position="28"/>
        <end position="434"/>
    </location>
</feature>
<gene>
    <name evidence="3" type="ORF">SAMN05444410_11956</name>
</gene>
<comment type="caution">
    <text evidence="3">The sequence shown here is derived from an EMBL/GenBank/DDBJ whole genome shotgun (WGS) entry which is preliminary data.</text>
</comment>
<dbReference type="SUPFAM" id="SSF50952">
    <property type="entry name" value="Soluble quinoprotein glucose dehydrogenase"/>
    <property type="match status" value="1"/>
</dbReference>
<reference evidence="3 4" key="1">
    <citation type="submission" date="2016-10" db="EMBL/GenBank/DDBJ databases">
        <authorList>
            <person name="Varghese N."/>
            <person name="Submissions S."/>
        </authorList>
    </citation>
    <scope>NUCLEOTIDE SEQUENCE [LARGE SCALE GENOMIC DNA]</scope>
    <source>
        <strain evidence="3 4">DSM 25353</strain>
    </source>
</reference>
<dbReference type="Gene3D" id="2.120.10.30">
    <property type="entry name" value="TolB, C-terminal domain"/>
    <property type="match status" value="1"/>
</dbReference>
<keyword evidence="4" id="KW-1185">Reference proteome</keyword>
<evidence type="ECO:0000259" key="2">
    <source>
        <dbReference type="Pfam" id="PF22807"/>
    </source>
</evidence>
<evidence type="ECO:0000313" key="3">
    <source>
        <dbReference type="EMBL" id="SDX54668.1"/>
    </source>
</evidence>
<dbReference type="InterPro" id="IPR011041">
    <property type="entry name" value="Quinoprot_gluc/sorb_DH_b-prop"/>
</dbReference>
<dbReference type="EMBL" id="FNNO01000019">
    <property type="protein sequence ID" value="SDX54668.1"/>
    <property type="molecule type" value="Genomic_DNA"/>
</dbReference>
<name>A0A8X8LFY2_9BACT</name>
<dbReference type="InterPro" id="IPR054539">
    <property type="entry name" value="Beta-prop_PDH"/>
</dbReference>
<feature type="signal peptide" evidence="1">
    <location>
        <begin position="1"/>
        <end position="27"/>
    </location>
</feature>
<dbReference type="PANTHER" id="PTHR19328:SF53">
    <property type="entry name" value="MEMBRANE PROTEIN"/>
    <property type="match status" value="1"/>
</dbReference>
<proteinExistence type="predicted"/>
<protein>
    <submittedName>
        <fullName evidence="3">Glucose/arabinose dehydrogenase, beta-propeller fold</fullName>
    </submittedName>
</protein>
<sequence>MLKFNGMKKLASILAFAVLAVVLWSCGQGKNKATETAAVKPDSSNAGLRLQPGFSALKVAENTGSPRHIVVTPQGDIYVKLSAPVGGKGILRLRDTNGDGRAEETTGFGNYGGTGIAIKKNYLYASSDEEVFRYKLNDKGEVTNPDQPEKIITGLISKGQHSSKSITLDDAGNIYVNIGAYSNSCQEQDRTKGSKGMMPCPILEKAGGIWQFSADKLNQSYPEGIKYATGLRNVVGLDWNTQLNQLFVMQHGRDQLHDLFPELYDDKASAELPAECMYALKKGDNAGWPYIYYDQLQHKKIMAPEYGGDGKKEGGQDAIDPAMAFPGHLAPNGLLFYTGNQFPARYKNGAFIAFHGSWNRAPLPQAGYFVVFVPFENGKPTGKWEIFADGFSGVATVDAAHGAQHRPCGLAQGPDGSLYVTDDLKGTIYRIIYR</sequence>
<evidence type="ECO:0000313" key="4">
    <source>
        <dbReference type="Proteomes" id="UP000198711"/>
    </source>
</evidence>
<accession>A0A8X8LFY2</accession>
<dbReference type="InterPro" id="IPR011042">
    <property type="entry name" value="6-blade_b-propeller_TolB-like"/>
</dbReference>
<dbReference type="Pfam" id="PF22807">
    <property type="entry name" value="TrAA12"/>
    <property type="match status" value="1"/>
</dbReference>
<keyword evidence="1" id="KW-0732">Signal</keyword>